<proteinExistence type="predicted"/>
<sequence length="166" mass="19057">MVKSIKLLKNDELEIGTTDNHGNLLKQFDFVVTEDDFEGISICQVLYNGITKEFVAMNSAGWWVPYKDLGVTQKLNDVIAREFFGLEKCGDYWGKDNTPFVNMHIGYFDAIHETDLILERLGRKYDIFTMKERGCWYLTVDGKIYTEERLGLAVCLAAINTVRKPV</sequence>
<dbReference type="EMBL" id="JANHEB010000105">
    <property type="protein sequence ID" value="MCQ6288949.1"/>
    <property type="molecule type" value="Genomic_DNA"/>
</dbReference>
<dbReference type="Proteomes" id="UP001204643">
    <property type="component" value="Unassembled WGS sequence"/>
</dbReference>
<name>A0AAW5L8C5_BACCE</name>
<dbReference type="RefSeq" id="WP_256425467.1">
    <property type="nucleotide sequence ID" value="NZ_JANHDY010000130.1"/>
</dbReference>
<gene>
    <name evidence="1" type="ORF">NPM19_30685</name>
</gene>
<accession>A0AAW5L8C5</accession>
<evidence type="ECO:0000313" key="1">
    <source>
        <dbReference type="EMBL" id="MCQ6288949.1"/>
    </source>
</evidence>
<dbReference type="AlphaFoldDB" id="A0AAW5L8C5"/>
<comment type="caution">
    <text evidence="1">The sequence shown here is derived from an EMBL/GenBank/DDBJ whole genome shotgun (WGS) entry which is preliminary data.</text>
</comment>
<evidence type="ECO:0000313" key="2">
    <source>
        <dbReference type="Proteomes" id="UP001204643"/>
    </source>
</evidence>
<protein>
    <recommendedName>
        <fullName evidence="3">Phage ABA sandwich domain-containing protein</fullName>
    </recommendedName>
</protein>
<evidence type="ECO:0008006" key="3">
    <source>
        <dbReference type="Google" id="ProtNLM"/>
    </source>
</evidence>
<reference evidence="1" key="1">
    <citation type="submission" date="2022-07" db="EMBL/GenBank/DDBJ databases">
        <title>Identification and characterization of Bacillus thuringiensis and other Bacillus cereus group isolates from spinach by whole genome sequencing.</title>
        <authorList>
            <person name="Zao X."/>
            <person name="Zervas A."/>
            <person name="Hendriks M."/>
            <person name="Rajkovic A."/>
            <person name="Van Overbeek L."/>
            <person name="Hendriksen N.B."/>
            <person name="Uyttendaele M."/>
        </authorList>
    </citation>
    <scope>NUCLEOTIDE SEQUENCE</scope>
    <source>
        <strain evidence="1">781001F-1</strain>
    </source>
</reference>
<organism evidence="1 2">
    <name type="scientific">Bacillus cereus</name>
    <dbReference type="NCBI Taxonomy" id="1396"/>
    <lineage>
        <taxon>Bacteria</taxon>
        <taxon>Bacillati</taxon>
        <taxon>Bacillota</taxon>
        <taxon>Bacilli</taxon>
        <taxon>Bacillales</taxon>
        <taxon>Bacillaceae</taxon>
        <taxon>Bacillus</taxon>
        <taxon>Bacillus cereus group</taxon>
    </lineage>
</organism>